<reference evidence="2" key="1">
    <citation type="journal article" date="2019" name="Int. J. Syst. Evol. Microbiol.">
        <title>The Global Catalogue of Microorganisms (GCM) 10K type strain sequencing project: providing services to taxonomists for standard genome sequencing and annotation.</title>
        <authorList>
            <consortium name="The Broad Institute Genomics Platform"/>
            <consortium name="The Broad Institute Genome Sequencing Center for Infectious Disease"/>
            <person name="Wu L."/>
            <person name="Ma J."/>
        </authorList>
    </citation>
    <scope>NUCLEOTIDE SEQUENCE [LARGE SCALE GENOMIC DNA]</scope>
    <source>
        <strain evidence="2">CECT 7806</strain>
    </source>
</reference>
<dbReference type="Proteomes" id="UP001244297">
    <property type="component" value="Unassembled WGS sequence"/>
</dbReference>
<protein>
    <submittedName>
        <fullName evidence="1">Uncharacterized protein</fullName>
    </submittedName>
</protein>
<name>A0ABT8APP5_9HYPH</name>
<dbReference type="EMBL" id="JAUFPT010000033">
    <property type="protein sequence ID" value="MDN3571430.1"/>
    <property type="molecule type" value="Genomic_DNA"/>
</dbReference>
<comment type="caution">
    <text evidence="1">The sequence shown here is derived from an EMBL/GenBank/DDBJ whole genome shotgun (WGS) entry which is preliminary data.</text>
</comment>
<proteinExistence type="predicted"/>
<accession>A0ABT8APP5</accession>
<evidence type="ECO:0000313" key="2">
    <source>
        <dbReference type="Proteomes" id="UP001244297"/>
    </source>
</evidence>
<dbReference type="RefSeq" id="WP_238294146.1">
    <property type="nucleotide sequence ID" value="NZ_BPQS01000100.1"/>
</dbReference>
<gene>
    <name evidence="1" type="ORF">QWZ18_12465</name>
</gene>
<sequence>MIEGALLGAAVAVPELPVEPVATWWAVPVEMLVEPLAPVPVPVVPLIVPVEPSAELGAPAEPVEVLLVFTEGAAVPAAPDELALAGSDEPVALVVDPDEPVVPAFAPTVDPAVVPVEFVTPVVEPGVLGEPVVAV</sequence>
<keyword evidence="2" id="KW-1185">Reference proteome</keyword>
<evidence type="ECO:0000313" key="1">
    <source>
        <dbReference type="EMBL" id="MDN3571430.1"/>
    </source>
</evidence>
<organism evidence="1 2">
    <name type="scientific">Methylobacterium longum</name>
    <dbReference type="NCBI Taxonomy" id="767694"/>
    <lineage>
        <taxon>Bacteria</taxon>
        <taxon>Pseudomonadati</taxon>
        <taxon>Pseudomonadota</taxon>
        <taxon>Alphaproteobacteria</taxon>
        <taxon>Hyphomicrobiales</taxon>
        <taxon>Methylobacteriaceae</taxon>
        <taxon>Methylobacterium</taxon>
    </lineage>
</organism>